<keyword evidence="2" id="KW-1185">Reference proteome</keyword>
<dbReference type="AlphaFoldDB" id="A0A903VDY8"/>
<dbReference type="EnsemblMetazoa" id="AAEL021392-RA">
    <property type="protein sequence ID" value="AAEL021392-PA"/>
    <property type="gene ID" value="AAEL021392"/>
</dbReference>
<proteinExistence type="predicted"/>
<reference evidence="1" key="2">
    <citation type="submission" date="2022-10" db="UniProtKB">
        <authorList>
            <consortium name="EnsemblMetazoa"/>
        </authorList>
    </citation>
    <scope>IDENTIFICATION</scope>
    <source>
        <strain evidence="1">LVP_AGWG</strain>
    </source>
</reference>
<gene>
    <name evidence="1" type="primary">110680430</name>
</gene>
<protein>
    <submittedName>
        <fullName evidence="1">Uncharacterized protein</fullName>
    </submittedName>
</protein>
<evidence type="ECO:0000313" key="2">
    <source>
        <dbReference type="Proteomes" id="UP000008820"/>
    </source>
</evidence>
<reference evidence="2" key="1">
    <citation type="submission" date="2017-06" db="EMBL/GenBank/DDBJ databases">
        <title>Aedes aegypti genome working group (AGWG) sequencing and assembly.</title>
        <authorList>
            <consortium name="Aedes aegypti Genome Working Group (AGWG)"/>
            <person name="Matthews B.J."/>
        </authorList>
    </citation>
    <scope>NUCLEOTIDE SEQUENCE [LARGE SCALE GENOMIC DNA]</scope>
    <source>
        <strain evidence="2">LVP_AGWG</strain>
    </source>
</reference>
<name>A0A903VDY8_AEDAE</name>
<organism evidence="1 2">
    <name type="scientific">Aedes aegypti</name>
    <name type="common">Yellowfever mosquito</name>
    <name type="synonym">Culex aegypti</name>
    <dbReference type="NCBI Taxonomy" id="7159"/>
    <lineage>
        <taxon>Eukaryota</taxon>
        <taxon>Metazoa</taxon>
        <taxon>Ecdysozoa</taxon>
        <taxon>Arthropoda</taxon>
        <taxon>Hexapoda</taxon>
        <taxon>Insecta</taxon>
        <taxon>Pterygota</taxon>
        <taxon>Neoptera</taxon>
        <taxon>Endopterygota</taxon>
        <taxon>Diptera</taxon>
        <taxon>Nematocera</taxon>
        <taxon>Culicoidea</taxon>
        <taxon>Culicidae</taxon>
        <taxon>Culicinae</taxon>
        <taxon>Aedini</taxon>
        <taxon>Aedes</taxon>
        <taxon>Stegomyia</taxon>
    </lineage>
</organism>
<accession>A0A903VDY8</accession>
<dbReference type="Proteomes" id="UP000008820">
    <property type="component" value="Unassembled WGS sequence"/>
</dbReference>
<sequence length="146" mass="16554">MKESVPAILTDKPSKDKVIPMHPLSQPIFRLFITPGKENKKLFVGESVPIRACESPAFCRCWPSSGRNILARRMSISRSWRNTAGFAIASSRDTIVYAANADSRRLKSVSRILVDVVLLMVLWPKLAIEEVIRARQGKRFNSSWKR</sequence>
<evidence type="ECO:0000313" key="1">
    <source>
        <dbReference type="EnsemblMetazoa" id="AAEL021392-PA"/>
    </source>
</evidence>